<accession>A0A069PU06</accession>
<organism evidence="1 2">
    <name type="scientific">Caballeronia glathei</name>
    <dbReference type="NCBI Taxonomy" id="60547"/>
    <lineage>
        <taxon>Bacteria</taxon>
        <taxon>Pseudomonadati</taxon>
        <taxon>Pseudomonadota</taxon>
        <taxon>Betaproteobacteria</taxon>
        <taxon>Burkholderiales</taxon>
        <taxon>Burkholderiaceae</taxon>
        <taxon>Caballeronia</taxon>
    </lineage>
</organism>
<dbReference type="EMBL" id="JFHC01000008">
    <property type="protein sequence ID" value="KDR43329.1"/>
    <property type="molecule type" value="Genomic_DNA"/>
</dbReference>
<gene>
    <name evidence="1" type="ORF">BG61_37995</name>
</gene>
<dbReference type="InterPro" id="IPR015003">
    <property type="entry name" value="DUF1853"/>
</dbReference>
<evidence type="ECO:0000313" key="2">
    <source>
        <dbReference type="Proteomes" id="UP000027466"/>
    </source>
</evidence>
<evidence type="ECO:0008006" key="3">
    <source>
        <dbReference type="Google" id="ProtNLM"/>
    </source>
</evidence>
<evidence type="ECO:0000313" key="1">
    <source>
        <dbReference type="EMBL" id="KDR43329.1"/>
    </source>
</evidence>
<comment type="caution">
    <text evidence="1">The sequence shown here is derived from an EMBL/GenBank/DDBJ whole genome shotgun (WGS) entry which is preliminary data.</text>
</comment>
<reference evidence="1 2" key="1">
    <citation type="submission" date="2014-03" db="EMBL/GenBank/DDBJ databases">
        <title>Draft Genome Sequences of Four Burkholderia Strains.</title>
        <authorList>
            <person name="Liu X.Y."/>
            <person name="Li C.X."/>
            <person name="Xu J.H."/>
        </authorList>
    </citation>
    <scope>NUCLEOTIDE SEQUENCE [LARGE SCALE GENOMIC DNA]</scope>
    <source>
        <strain evidence="1 2">DSM 50014</strain>
    </source>
</reference>
<dbReference type="Proteomes" id="UP000027466">
    <property type="component" value="Unassembled WGS sequence"/>
</dbReference>
<proteinExistence type="predicted"/>
<name>A0A069PU06_9BURK</name>
<sequence>MADLARLVDRYEDAAVRDLAWLLFAPDLLRASHAGAELANPFESAAERDATLTWLDALDRDPASLHAQSRNPKRTRLGFYAESLLEYFLTHGPAAELVAANVPLRRQRRTIGECDFLLQTARGARLHWELAVKFYLHIGDGSSGPARLSDYVGPNLQDRFDLKHARLLTHQLALSSRAEFASLGFEGPWQAQLYIKGRLFYHRDDVTPAPEVGEAHLRGWWSTASEWRAARAAEQAAPGRDVRAPQAAALGPASDAAGLALVRAGAGGTSGNPVVAPSAGGASQAGSAREESSPAAYAARAWVVQPRLAWLAPRRLAAADGEALLAHGADIHERLHNAVSPTMVAAYARQDDDGWIEQSRGFVVPDDWPARARAFAVTTI</sequence>
<dbReference type="STRING" id="60547.GCA_000751215_05629"/>
<dbReference type="RefSeq" id="WP_035938053.1">
    <property type="nucleotide sequence ID" value="NZ_CADFFX010000011.1"/>
</dbReference>
<keyword evidence="2" id="KW-1185">Reference proteome</keyword>
<dbReference type="AlphaFoldDB" id="A0A069PU06"/>
<dbReference type="Pfam" id="PF08907">
    <property type="entry name" value="DUF1853"/>
    <property type="match status" value="2"/>
</dbReference>
<protein>
    <recommendedName>
        <fullName evidence="3">DUF1853 domain-containing protein</fullName>
    </recommendedName>
</protein>